<dbReference type="Gene3D" id="3.30.160.160">
    <property type="entry name" value="YegP-like"/>
    <property type="match status" value="2"/>
</dbReference>
<dbReference type="EMBL" id="JBHSBB010000010">
    <property type="protein sequence ID" value="MFC4032792.1"/>
    <property type="molecule type" value="Genomic_DNA"/>
</dbReference>
<dbReference type="Proteomes" id="UP001595765">
    <property type="component" value="Unassembled WGS sequence"/>
</dbReference>
<evidence type="ECO:0000313" key="2">
    <source>
        <dbReference type="EMBL" id="MFC4032792.1"/>
    </source>
</evidence>
<dbReference type="Pfam" id="PF07411">
    <property type="entry name" value="DUF1508"/>
    <property type="match status" value="1"/>
</dbReference>
<name>A0ABV8HPG0_9ACTN</name>
<gene>
    <name evidence="2" type="ORF">ACFO3J_15030</name>
</gene>
<keyword evidence="3" id="KW-1185">Reference proteome</keyword>
<proteinExistence type="predicted"/>
<evidence type="ECO:0000259" key="1">
    <source>
        <dbReference type="Pfam" id="PF07411"/>
    </source>
</evidence>
<dbReference type="InterPro" id="IPR036913">
    <property type="entry name" value="YegP-like_sf"/>
</dbReference>
<dbReference type="RefSeq" id="WP_386429889.1">
    <property type="nucleotide sequence ID" value="NZ_JBHSBB010000010.1"/>
</dbReference>
<dbReference type="SUPFAM" id="SSF160113">
    <property type="entry name" value="YegP-like"/>
    <property type="match status" value="2"/>
</dbReference>
<sequence length="130" mass="13772">MAGVASGGGGGTVGSRCQIDISENGWFSWRLTANNGRVIALGGKAYPDDKACRAAFEALCEGQEGLAGGVQHAAESNGWIWRLRDAEGRVQAVSARAYERHSTCQAAYERFRVVLSGLRGTQAVPWGDVS</sequence>
<reference evidence="3" key="1">
    <citation type="journal article" date="2019" name="Int. J. Syst. Evol. Microbiol.">
        <title>The Global Catalogue of Microorganisms (GCM) 10K type strain sequencing project: providing services to taxonomists for standard genome sequencing and annotation.</title>
        <authorList>
            <consortium name="The Broad Institute Genomics Platform"/>
            <consortium name="The Broad Institute Genome Sequencing Center for Infectious Disease"/>
            <person name="Wu L."/>
            <person name="Ma J."/>
        </authorList>
    </citation>
    <scope>NUCLEOTIDE SEQUENCE [LARGE SCALE GENOMIC DNA]</scope>
    <source>
        <strain evidence="3">CGMCC 4.7237</strain>
    </source>
</reference>
<evidence type="ECO:0000313" key="3">
    <source>
        <dbReference type="Proteomes" id="UP001595765"/>
    </source>
</evidence>
<accession>A0ABV8HPG0</accession>
<protein>
    <recommendedName>
        <fullName evidence="1">DUF1508 domain-containing protein</fullName>
    </recommendedName>
</protein>
<feature type="domain" description="DUF1508" evidence="1">
    <location>
        <begin position="23"/>
        <end position="55"/>
    </location>
</feature>
<comment type="caution">
    <text evidence="2">The sequence shown here is derived from an EMBL/GenBank/DDBJ whole genome shotgun (WGS) entry which is preliminary data.</text>
</comment>
<dbReference type="InterPro" id="IPR010879">
    <property type="entry name" value="DUF1508"/>
</dbReference>
<organism evidence="2 3">
    <name type="scientific">Streptomyces polygonati</name>
    <dbReference type="NCBI Taxonomy" id="1617087"/>
    <lineage>
        <taxon>Bacteria</taxon>
        <taxon>Bacillati</taxon>
        <taxon>Actinomycetota</taxon>
        <taxon>Actinomycetes</taxon>
        <taxon>Kitasatosporales</taxon>
        <taxon>Streptomycetaceae</taxon>
        <taxon>Streptomyces</taxon>
    </lineage>
</organism>